<evidence type="ECO:0000256" key="19">
    <source>
        <dbReference type="ARBA" id="ARBA00072108"/>
    </source>
</evidence>
<dbReference type="InterPro" id="IPR017932">
    <property type="entry name" value="GATase_2_dom"/>
</dbReference>
<dbReference type="GO" id="GO:0046872">
    <property type="term" value="F:metal ion binding"/>
    <property type="evidence" value="ECO:0007669"/>
    <property type="project" value="UniProtKB-KW"/>
</dbReference>
<evidence type="ECO:0000256" key="15">
    <source>
        <dbReference type="ARBA" id="ARBA00023164"/>
    </source>
</evidence>
<dbReference type="GO" id="GO:0004355">
    <property type="term" value="F:glutamate synthase (NADPH) activity"/>
    <property type="evidence" value="ECO:0007669"/>
    <property type="project" value="UniProtKB-EC"/>
</dbReference>
<dbReference type="EMBL" id="QFPJ01000065">
    <property type="protein sequence ID" value="PZQ20360.1"/>
    <property type="molecule type" value="Genomic_DNA"/>
</dbReference>
<evidence type="ECO:0000256" key="11">
    <source>
        <dbReference type="ARBA" id="ARBA00022962"/>
    </source>
</evidence>
<keyword evidence="16" id="KW-0003">3Fe-4S</keyword>
<dbReference type="FunFam" id="3.60.20.10:FF:000001">
    <property type="entry name" value="Glutamate synthase, large subunit"/>
    <property type="match status" value="1"/>
</dbReference>
<evidence type="ECO:0000256" key="7">
    <source>
        <dbReference type="ARBA" id="ARBA00022630"/>
    </source>
</evidence>
<dbReference type="SUPFAM" id="SSF56235">
    <property type="entry name" value="N-terminal nucleophile aminohydrolases (Ntn hydrolases)"/>
    <property type="match status" value="1"/>
</dbReference>
<keyword evidence="13" id="KW-0408">Iron</keyword>
<reference evidence="23 24" key="1">
    <citation type="submission" date="2017-08" db="EMBL/GenBank/DDBJ databases">
        <title>Infants hospitalized years apart are colonized by the same room-sourced microbial strains.</title>
        <authorList>
            <person name="Brooks B."/>
            <person name="Olm M.R."/>
            <person name="Firek B.A."/>
            <person name="Baker R."/>
            <person name="Thomas B.C."/>
            <person name="Morowitz M.J."/>
            <person name="Banfield J.F."/>
        </authorList>
    </citation>
    <scope>NUCLEOTIDE SEQUENCE [LARGE SCALE GENOMIC DNA]</scope>
    <source>
        <strain evidence="23">S2_005_003_R2_47</strain>
    </source>
</reference>
<keyword evidence="8" id="KW-0288">FMN</keyword>
<evidence type="ECO:0000256" key="18">
    <source>
        <dbReference type="ARBA" id="ARBA00048151"/>
    </source>
</evidence>
<dbReference type="SUPFAM" id="SSF51395">
    <property type="entry name" value="FMN-linked oxidoreductases"/>
    <property type="match status" value="1"/>
</dbReference>
<evidence type="ECO:0000313" key="23">
    <source>
        <dbReference type="EMBL" id="PZQ20360.1"/>
    </source>
</evidence>
<dbReference type="InterPro" id="IPR013785">
    <property type="entry name" value="Aldolase_TIM"/>
</dbReference>
<dbReference type="GO" id="GO:0051538">
    <property type="term" value="F:3 iron, 4 sulfur cluster binding"/>
    <property type="evidence" value="ECO:0007669"/>
    <property type="project" value="UniProtKB-KW"/>
</dbReference>
<keyword evidence="12" id="KW-0560">Oxidoreductase</keyword>
<evidence type="ECO:0000256" key="4">
    <source>
        <dbReference type="ARBA" id="ARBA00009716"/>
    </source>
</evidence>
<evidence type="ECO:0000256" key="9">
    <source>
        <dbReference type="ARBA" id="ARBA00022723"/>
    </source>
</evidence>
<accession>A0A2W5N2R0</accession>
<name>A0A2W5N2R0_SPHMC</name>
<keyword evidence="15" id="KW-0314">Glutamate biosynthesis</keyword>
<evidence type="ECO:0000259" key="22">
    <source>
        <dbReference type="PROSITE" id="PS51278"/>
    </source>
</evidence>
<evidence type="ECO:0000256" key="13">
    <source>
        <dbReference type="ARBA" id="ARBA00023004"/>
    </source>
</evidence>
<dbReference type="CDD" id="cd00982">
    <property type="entry name" value="gltB_C"/>
    <property type="match status" value="1"/>
</dbReference>
<keyword evidence="11" id="KW-0315">Glutamine amidotransferase</keyword>
<comment type="caution">
    <text evidence="23">The sequence shown here is derived from an EMBL/GenBank/DDBJ whole genome shotgun (WGS) entry which is preliminary data.</text>
</comment>
<dbReference type="Pfam" id="PF04898">
    <property type="entry name" value="Glu_syn_central"/>
    <property type="match status" value="1"/>
</dbReference>
<dbReference type="GO" id="GO:0006537">
    <property type="term" value="P:glutamate biosynthetic process"/>
    <property type="evidence" value="ECO:0007669"/>
    <property type="project" value="UniProtKB-KW"/>
</dbReference>
<evidence type="ECO:0000256" key="10">
    <source>
        <dbReference type="ARBA" id="ARBA00022827"/>
    </source>
</evidence>
<dbReference type="CDD" id="cd02808">
    <property type="entry name" value="GltS_FMN"/>
    <property type="match status" value="1"/>
</dbReference>
<comment type="cofactor">
    <cofactor evidence="1">
        <name>FMN</name>
        <dbReference type="ChEBI" id="CHEBI:58210"/>
    </cofactor>
</comment>
<dbReference type="Gene3D" id="3.60.20.10">
    <property type="entry name" value="Glutamine Phosphoribosylpyrophosphate, subunit 1, domain 1"/>
    <property type="match status" value="1"/>
</dbReference>
<feature type="region of interest" description="Disordered" evidence="21">
    <location>
        <begin position="1218"/>
        <end position="1238"/>
    </location>
</feature>
<dbReference type="PROSITE" id="PS51278">
    <property type="entry name" value="GATASE_TYPE_2"/>
    <property type="match status" value="1"/>
</dbReference>
<dbReference type="Pfam" id="PF01493">
    <property type="entry name" value="GXGXG"/>
    <property type="match status" value="1"/>
</dbReference>
<dbReference type="InterPro" id="IPR002489">
    <property type="entry name" value="Glu_synth_asu_C"/>
</dbReference>
<comment type="catalytic activity">
    <reaction evidence="18">
        <text>2 L-glutamate + NADP(+) = L-glutamine + 2-oxoglutarate + NADPH + H(+)</text>
        <dbReference type="Rhea" id="RHEA:15501"/>
        <dbReference type="ChEBI" id="CHEBI:15378"/>
        <dbReference type="ChEBI" id="CHEBI:16810"/>
        <dbReference type="ChEBI" id="CHEBI:29985"/>
        <dbReference type="ChEBI" id="CHEBI:57783"/>
        <dbReference type="ChEBI" id="CHEBI:58349"/>
        <dbReference type="ChEBI" id="CHEBI:58359"/>
        <dbReference type="EC" id="1.4.1.13"/>
    </reaction>
</comment>
<evidence type="ECO:0000256" key="1">
    <source>
        <dbReference type="ARBA" id="ARBA00001917"/>
    </source>
</evidence>
<dbReference type="InterPro" id="IPR006982">
    <property type="entry name" value="Glu_synth_centr_N"/>
</dbReference>
<feature type="domain" description="Glutamine amidotransferase type-2" evidence="22">
    <location>
        <begin position="27"/>
        <end position="424"/>
    </location>
</feature>
<dbReference type="SUPFAM" id="SSF69336">
    <property type="entry name" value="Alpha subunit of glutamate synthase, C-terminal domain"/>
    <property type="match status" value="1"/>
</dbReference>
<sequence length="1509" mass="163386">MTHYPTPDHARLADEGMYRPDLESDACGVGMVAATDGKASRRVVEAAIEALRAVWHRGAVDADGKTGDGAGIHVDLPVRFFDDAIAASGHKVRPNRLAVGMIFLPRTDLGAQEECRTIVEAEIIDAGFTIYGWRQVPVDVSVIGDKAQRTRPEIEQIMIAGPLPEEQSAAEFEKQLYLVRRRIEKKVIAAQVADFYICSLSTRSIVYKGLFLAESLGDFYPDLMNKLFESRVAIFHQRYSTNTFPQWWLAQPFRTLAHNGEINTIRGNKNWMKSHEIKMASLAFGEHSEDIKPVIPAGASDTAALDAVFETLCRAGRDAPTAKLILVPEAWINETDMPPAHKAMYSYLASVMEPWDGPAALAMTDGRWAVAGMDRNALRPLRYTLTADNLLVVGSESGMVLLPEASIRKKGRLGPGQMIAVDLDEGLLYEDRAIKDKIAGAADYAARVKGFRNMRDLPKGGKASLPAWDRAELLRRQVAAGLTMEDMELILSPMVEDAKEAIGSMGDDTPLAVISDKPRHVAQFFRQNFSQVTNPPIDSLRERHVMSLKTRFSNLANILDEQGQSEHVLALDSPVLVGEDWDRLRAYFGDAVADIDCTFPADGDAAALREAIARIRREAEEAVRAGRSELFLTDQNISANRVGVAMVLAAAAVHTHLVRKGLRSYASVNVRSAEVLDTHSFAVLIGVGATTVHAYLAEAAIADRHGRGLFGGELSLDDCRLRFRKAIDDGLLKIMAKMGIAVISSYRGGYNFEAVGLSRALVNDLFPGMPAKISGEGYQSLFINASDKHEAAFDARVTTLPIGGFYRHRAGGEAHAYSAQLMHLLQTAVATDSYSTYLQFSRGVADLPPVYLRDLMEFNYPAQGVALDGVEAITEIRKRFVTPGMSLGALSPEAHETLAIAMNRIGAKAVSGEGGEAAERYQPYANGDNANSNIKQIASGRFGVTAEYLGACDEIEIKVAQGAKPGEGGQLPGFKVTEFIARLRHSTPGVMLISPPPHHDIYSIEDLAQLIYDCKQINPKARVCVKLVSSAGIGTVAAGVAKAHADVILVSGNTGGTGASPQTSIKYAGTPWEMGLSEVNQVLTLNGLRHRIRLRTDGGLKTGRDIVIAAILGAEEYGIGTLSLVAMGCIMVRQCHSNTCPVGVCTQDEKMRAKFTGSPEKVINLMTFIAEEVREILAKLGCRSLDDVIGRTELLRQVSRGAEHLDDLDLNPILAKVDAPDDQRRSQGPGFRNPVPDSLDAQILNDAKPLFERGERMQLTYNVRNTHRAVGTRLSAEVTARFGMKGLADDHVQVRLRGTAGQSLGAFLCQGITLEVFGDANDYVGKGLSGGRIILRPTVSSPLVSQHNSIVGNTVLYGATAGTLLAAGQAGERFAVRNSGANVVVEGCGANGLEYMTGGTAVILGPVGPNFGAGMTGGMAFVLDTDESFERRANPESILWQRLDSAHWESVLKALVADHAKATGSKWSAEILADWDRRRDQVWQVCPREMVSRLVQPLSDAQAEVVAAE</sequence>
<dbReference type="PANTHER" id="PTHR11938">
    <property type="entry name" value="FAD NADPH DEHYDROGENASE/OXIDOREDUCTASE"/>
    <property type="match status" value="1"/>
</dbReference>
<evidence type="ECO:0000256" key="20">
    <source>
        <dbReference type="ARBA" id="ARBA00079921"/>
    </source>
</evidence>
<evidence type="ECO:0000313" key="24">
    <source>
        <dbReference type="Proteomes" id="UP000248597"/>
    </source>
</evidence>
<dbReference type="FunFam" id="2.160.20.60:FF:000001">
    <property type="entry name" value="Glutamate synthase, large subunit"/>
    <property type="match status" value="1"/>
</dbReference>
<dbReference type="Pfam" id="PF01645">
    <property type="entry name" value="Glu_synthase"/>
    <property type="match status" value="1"/>
</dbReference>
<evidence type="ECO:0000256" key="6">
    <source>
        <dbReference type="ARBA" id="ARBA00022605"/>
    </source>
</evidence>
<evidence type="ECO:0000256" key="12">
    <source>
        <dbReference type="ARBA" id="ARBA00023002"/>
    </source>
</evidence>
<keyword evidence="14" id="KW-0411">Iron-sulfur</keyword>
<protein>
    <recommendedName>
        <fullName evidence="19">Glutamate synthase [NADPH] large chain</fullName>
        <ecNumber evidence="5">1.4.1.13</ecNumber>
    </recommendedName>
    <alternativeName>
        <fullName evidence="20">Glutamate synthase subunit alpha</fullName>
    </alternativeName>
</protein>
<evidence type="ECO:0000256" key="16">
    <source>
        <dbReference type="ARBA" id="ARBA00023291"/>
    </source>
</evidence>
<evidence type="ECO:0000256" key="3">
    <source>
        <dbReference type="ARBA" id="ARBA00001974"/>
    </source>
</evidence>
<dbReference type="Gene3D" id="2.160.20.60">
    <property type="entry name" value="Glutamate synthase, alpha subunit, C-terminal domain"/>
    <property type="match status" value="1"/>
</dbReference>
<proteinExistence type="inferred from homology"/>
<dbReference type="Proteomes" id="UP000248597">
    <property type="component" value="Unassembled WGS sequence"/>
</dbReference>
<dbReference type="NCBIfam" id="NF008730">
    <property type="entry name" value="PRK11750.1"/>
    <property type="match status" value="1"/>
</dbReference>
<comment type="similarity">
    <text evidence="4">Belongs to the glutamate synthase family.</text>
</comment>
<organism evidence="23 24">
    <name type="scientific">Sphingopyxis macrogoltabida</name>
    <name type="common">Sphingomonas macrogoltabidus</name>
    <dbReference type="NCBI Taxonomy" id="33050"/>
    <lineage>
        <taxon>Bacteria</taxon>
        <taxon>Pseudomonadati</taxon>
        <taxon>Pseudomonadota</taxon>
        <taxon>Alphaproteobacteria</taxon>
        <taxon>Sphingomonadales</taxon>
        <taxon>Sphingomonadaceae</taxon>
        <taxon>Sphingopyxis</taxon>
    </lineage>
</organism>
<dbReference type="FunFam" id="3.20.20.70:FF:000097">
    <property type="entry name" value="Glutamate synthase, large subunit"/>
    <property type="match status" value="1"/>
</dbReference>
<keyword evidence="6" id="KW-0028">Amino-acid biosynthesis</keyword>
<dbReference type="Gene3D" id="3.20.20.70">
    <property type="entry name" value="Aldolase class I"/>
    <property type="match status" value="2"/>
</dbReference>
<evidence type="ECO:0000256" key="5">
    <source>
        <dbReference type="ARBA" id="ARBA00012079"/>
    </source>
</evidence>
<dbReference type="CDD" id="cd00713">
    <property type="entry name" value="GltS"/>
    <property type="match status" value="1"/>
</dbReference>
<dbReference type="Pfam" id="PF00310">
    <property type="entry name" value="GATase_2"/>
    <property type="match status" value="1"/>
</dbReference>
<dbReference type="EC" id="1.4.1.13" evidence="5"/>
<comment type="pathway">
    <text evidence="17">Amino-acid biosynthesis; L-glutamate biosynthesis via GLT pathway; L-glutamate from 2-oxoglutarate and L-glutamine (NADP(+) route): step 1/1.</text>
</comment>
<dbReference type="GO" id="GO:0019676">
    <property type="term" value="P:ammonia assimilation cycle"/>
    <property type="evidence" value="ECO:0007669"/>
    <property type="project" value="TreeGrafter"/>
</dbReference>
<comment type="cofactor">
    <cofactor evidence="3">
        <name>FAD</name>
        <dbReference type="ChEBI" id="CHEBI:57692"/>
    </cofactor>
</comment>
<gene>
    <name evidence="23" type="ORF">DI569_15820</name>
</gene>
<dbReference type="InterPro" id="IPR050711">
    <property type="entry name" value="ET-N_metabolism_enzyme"/>
</dbReference>
<dbReference type="InterPro" id="IPR002932">
    <property type="entry name" value="Glu_synthdom"/>
</dbReference>
<evidence type="ECO:0000256" key="21">
    <source>
        <dbReference type="SAM" id="MobiDB-lite"/>
    </source>
</evidence>
<evidence type="ECO:0000256" key="8">
    <source>
        <dbReference type="ARBA" id="ARBA00022643"/>
    </source>
</evidence>
<dbReference type="InterPro" id="IPR036485">
    <property type="entry name" value="Glu_synth_asu_C_sf"/>
</dbReference>
<keyword evidence="7" id="KW-0285">Flavoprotein</keyword>
<dbReference type="InterPro" id="IPR029055">
    <property type="entry name" value="Ntn_hydrolases_N"/>
</dbReference>
<dbReference type="PANTHER" id="PTHR11938:SF133">
    <property type="entry name" value="GLUTAMATE SYNTHASE (NADH)"/>
    <property type="match status" value="1"/>
</dbReference>
<keyword evidence="9" id="KW-0479">Metal-binding</keyword>
<evidence type="ECO:0000256" key="2">
    <source>
        <dbReference type="ARBA" id="ARBA00001927"/>
    </source>
</evidence>
<keyword evidence="10" id="KW-0274">FAD</keyword>
<evidence type="ECO:0000256" key="14">
    <source>
        <dbReference type="ARBA" id="ARBA00023014"/>
    </source>
</evidence>
<comment type="cofactor">
    <cofactor evidence="2">
        <name>[3Fe-4S] cluster</name>
        <dbReference type="ChEBI" id="CHEBI:21137"/>
    </cofactor>
</comment>
<evidence type="ECO:0000256" key="17">
    <source>
        <dbReference type="ARBA" id="ARBA00037898"/>
    </source>
</evidence>